<evidence type="ECO:0000313" key="11">
    <source>
        <dbReference type="Proteomes" id="UP000515156"/>
    </source>
</evidence>
<dbReference type="InterPro" id="IPR013123">
    <property type="entry name" value="SpoU_subst-bd"/>
</dbReference>
<comment type="subcellular location">
    <subcellularLocation>
        <location evidence="1">Mitochondrion</location>
    </subcellularLocation>
</comment>
<dbReference type="SUPFAM" id="SSF75217">
    <property type="entry name" value="alpha/beta knot"/>
    <property type="match status" value="1"/>
</dbReference>
<evidence type="ECO:0000256" key="7">
    <source>
        <dbReference type="ARBA" id="ARBA00022946"/>
    </source>
</evidence>
<dbReference type="InterPro" id="IPR047182">
    <property type="entry name" value="MRM1"/>
</dbReference>
<dbReference type="GeneID" id="115456782"/>
<name>A0A6P7WUK3_9AMPH</name>
<dbReference type="Pfam" id="PF08032">
    <property type="entry name" value="SpoU_sub_bind"/>
    <property type="match status" value="1"/>
</dbReference>
<dbReference type="GO" id="GO:0005739">
    <property type="term" value="C:mitochondrion"/>
    <property type="evidence" value="ECO:0007669"/>
    <property type="project" value="UniProtKB-SubCell"/>
</dbReference>
<keyword evidence="11" id="KW-1185">Reference proteome</keyword>
<proteinExistence type="inferred from homology"/>
<dbReference type="InParanoid" id="A0A6P7WUK3"/>
<organism evidence="11 12">
    <name type="scientific">Microcaecilia unicolor</name>
    <dbReference type="NCBI Taxonomy" id="1415580"/>
    <lineage>
        <taxon>Eukaryota</taxon>
        <taxon>Metazoa</taxon>
        <taxon>Chordata</taxon>
        <taxon>Craniata</taxon>
        <taxon>Vertebrata</taxon>
        <taxon>Euteleostomi</taxon>
        <taxon>Amphibia</taxon>
        <taxon>Gymnophiona</taxon>
        <taxon>Siphonopidae</taxon>
        <taxon>Microcaecilia</taxon>
    </lineage>
</organism>
<keyword evidence="5" id="KW-0808">Transferase</keyword>
<dbReference type="CTD" id="79922"/>
<dbReference type="InterPro" id="IPR029064">
    <property type="entry name" value="Ribosomal_eL30-like_sf"/>
</dbReference>
<dbReference type="SMART" id="SM00967">
    <property type="entry name" value="SpoU_sub_bind"/>
    <property type="match status" value="1"/>
</dbReference>
<evidence type="ECO:0000256" key="2">
    <source>
        <dbReference type="ARBA" id="ARBA00007228"/>
    </source>
</evidence>
<keyword evidence="6" id="KW-0949">S-adenosyl-L-methionine</keyword>
<keyword evidence="4 12" id="KW-0489">Methyltransferase</keyword>
<dbReference type="FunFam" id="3.40.1280.10:FF:000054">
    <property type="entry name" value="rRNA methylase, putative"/>
    <property type="match status" value="1"/>
</dbReference>
<dbReference type="GO" id="GO:0003723">
    <property type="term" value="F:RNA binding"/>
    <property type="evidence" value="ECO:0007669"/>
    <property type="project" value="InterPro"/>
</dbReference>
<evidence type="ECO:0000256" key="4">
    <source>
        <dbReference type="ARBA" id="ARBA00022603"/>
    </source>
</evidence>
<evidence type="ECO:0000256" key="3">
    <source>
        <dbReference type="ARBA" id="ARBA00022552"/>
    </source>
</evidence>
<dbReference type="FunCoup" id="A0A6P7WUK3">
    <property type="interactions" value="520"/>
</dbReference>
<evidence type="ECO:0000256" key="8">
    <source>
        <dbReference type="ARBA" id="ARBA00023128"/>
    </source>
</evidence>
<dbReference type="Proteomes" id="UP000515156">
    <property type="component" value="Chromosome 13"/>
</dbReference>
<dbReference type="NCBIfam" id="TIGR00186">
    <property type="entry name" value="rRNA_methyl_3"/>
    <property type="match status" value="1"/>
</dbReference>
<dbReference type="SUPFAM" id="SSF55315">
    <property type="entry name" value="L30e-like"/>
    <property type="match status" value="1"/>
</dbReference>
<gene>
    <name evidence="12" type="primary">MRM1</name>
</gene>
<dbReference type="OrthoDB" id="270651at2759"/>
<evidence type="ECO:0000256" key="6">
    <source>
        <dbReference type="ARBA" id="ARBA00022691"/>
    </source>
</evidence>
<feature type="domain" description="RNA 2-O ribose methyltransferase substrate binding" evidence="10">
    <location>
        <begin position="159"/>
        <end position="237"/>
    </location>
</feature>
<dbReference type="InterPro" id="IPR029028">
    <property type="entry name" value="Alpha/beta_knot_MTases"/>
</dbReference>
<comment type="similarity">
    <text evidence="2">Belongs to the class IV-like SAM-binding methyltransferase superfamily. RNA methyltransferase TrmH family.</text>
</comment>
<dbReference type="CDD" id="cd18105">
    <property type="entry name" value="SpoU-like_MRM1"/>
    <property type="match status" value="1"/>
</dbReference>
<dbReference type="AlphaFoldDB" id="A0A6P7WUK3"/>
<dbReference type="InterPro" id="IPR004441">
    <property type="entry name" value="rRNA_MeTrfase_TrmH"/>
</dbReference>
<dbReference type="Gene3D" id="3.40.1280.10">
    <property type="match status" value="1"/>
</dbReference>
<dbReference type="InterPro" id="IPR029026">
    <property type="entry name" value="tRNA_m1G_MTases_N"/>
</dbReference>
<evidence type="ECO:0000256" key="1">
    <source>
        <dbReference type="ARBA" id="ARBA00004173"/>
    </source>
</evidence>
<keyword evidence="7" id="KW-0809">Transit peptide</keyword>
<keyword evidence="8" id="KW-0496">Mitochondrion</keyword>
<dbReference type="KEGG" id="muo:115456782"/>
<keyword evidence="3" id="KW-0698">rRNA processing</keyword>
<dbReference type="GO" id="GO:0016435">
    <property type="term" value="F:rRNA (guanine) methyltransferase activity"/>
    <property type="evidence" value="ECO:0007669"/>
    <property type="project" value="TreeGrafter"/>
</dbReference>
<dbReference type="InterPro" id="IPR047261">
    <property type="entry name" value="MRM1_MeTrfase_dom"/>
</dbReference>
<evidence type="ECO:0000256" key="9">
    <source>
        <dbReference type="ARBA" id="ARBA00034881"/>
    </source>
</evidence>
<reference evidence="12" key="1">
    <citation type="submission" date="2025-08" db="UniProtKB">
        <authorList>
            <consortium name="RefSeq"/>
        </authorList>
    </citation>
    <scope>IDENTIFICATION</scope>
</reference>
<dbReference type="Gene3D" id="3.30.1330.30">
    <property type="match status" value="1"/>
</dbReference>
<evidence type="ECO:0000259" key="10">
    <source>
        <dbReference type="SMART" id="SM00967"/>
    </source>
</evidence>
<accession>A0A6P7WUK3</accession>
<dbReference type="InterPro" id="IPR001537">
    <property type="entry name" value="SpoU_MeTrfase"/>
</dbReference>
<protein>
    <recommendedName>
        <fullName evidence="9">rRNA methyltransferase 1, mitochondrial</fullName>
    </recommendedName>
</protein>
<sequence length="417" mass="46951">MTCAGTVWNWPYCIWKANRLSLALNNKFRLHSVRQFCVKGKPRQSELLDANWIKGDARVPDDSTLQISEGLQNPRRKQHSATSSQACEPQHIERTCSASELYLKNSHKLMNVTRKNLSSRSREKTSEFRLLRDDDFVKKRRKVCKEGARSDKKHKHTEILFGIAPCYMALMQSRRTFLKLFLKSTRSRQRPEVEAACQQAQACNVPVQFVSRKMLDALCEGHVHQGLCMEVSPLHYLTFEETLDSESPNEMCLNQQLLWLVLDGLLDPMNLGAVLRSAYFLGVDKVITSQGNSCPLTPVVSKASAGAMEVMEVYSTSSLQEFLKAKIKQGWQVIGTTGKSDTVGDDPVISCSEFLWEKPTLLVLGNEGRGISPEIRSLCHYLLTIPPGREIHMALESLNVSVAAGICLHQICSQRIK</sequence>
<evidence type="ECO:0000313" key="12">
    <source>
        <dbReference type="RefSeq" id="XP_030041935.1"/>
    </source>
</evidence>
<dbReference type="Pfam" id="PF00588">
    <property type="entry name" value="SpoU_methylase"/>
    <property type="match status" value="1"/>
</dbReference>
<dbReference type="PANTHER" id="PTHR46103">
    <property type="entry name" value="RRNA METHYLTRANSFERASE 1, MITOCHONDRIAL"/>
    <property type="match status" value="1"/>
</dbReference>
<dbReference type="PANTHER" id="PTHR46103:SF1">
    <property type="entry name" value="RRNA METHYLTRANSFERASE 1, MITOCHONDRIAL"/>
    <property type="match status" value="1"/>
</dbReference>
<dbReference type="RefSeq" id="XP_030041935.1">
    <property type="nucleotide sequence ID" value="XM_030186075.1"/>
</dbReference>
<evidence type="ECO:0000256" key="5">
    <source>
        <dbReference type="ARBA" id="ARBA00022679"/>
    </source>
</evidence>